<keyword evidence="1" id="KW-0472">Membrane</keyword>
<dbReference type="EMBL" id="JAJNEC010000005">
    <property type="protein sequence ID" value="MCD2422936.1"/>
    <property type="molecule type" value="Genomic_DNA"/>
</dbReference>
<organism evidence="2 3">
    <name type="scientific">Niabella pedocola</name>
    <dbReference type="NCBI Taxonomy" id="1752077"/>
    <lineage>
        <taxon>Bacteria</taxon>
        <taxon>Pseudomonadati</taxon>
        <taxon>Bacteroidota</taxon>
        <taxon>Chitinophagia</taxon>
        <taxon>Chitinophagales</taxon>
        <taxon>Chitinophagaceae</taxon>
        <taxon>Niabella</taxon>
    </lineage>
</organism>
<dbReference type="RefSeq" id="WP_231004207.1">
    <property type="nucleotide sequence ID" value="NZ_JAJNEC010000005.1"/>
</dbReference>
<accession>A0ABS8PPC8</accession>
<evidence type="ECO:0000256" key="1">
    <source>
        <dbReference type="SAM" id="Phobius"/>
    </source>
</evidence>
<dbReference type="Proteomes" id="UP001199816">
    <property type="component" value="Unassembled WGS sequence"/>
</dbReference>
<name>A0ABS8PPC8_9BACT</name>
<gene>
    <name evidence="2" type="ORF">LQ567_09200</name>
</gene>
<sequence>MKHVIRPAKNNTVLVTDFIPPILITIVALLASIVVVSVSTGIWRRRWFGICAVIPFDKGHLQIGE</sequence>
<protein>
    <submittedName>
        <fullName evidence="2">Uncharacterized protein</fullName>
    </submittedName>
</protein>
<evidence type="ECO:0000313" key="2">
    <source>
        <dbReference type="EMBL" id="MCD2422936.1"/>
    </source>
</evidence>
<evidence type="ECO:0000313" key="3">
    <source>
        <dbReference type="Proteomes" id="UP001199816"/>
    </source>
</evidence>
<keyword evidence="3" id="KW-1185">Reference proteome</keyword>
<keyword evidence="1" id="KW-0812">Transmembrane</keyword>
<proteinExistence type="predicted"/>
<reference evidence="2 3" key="1">
    <citation type="submission" date="2021-11" db="EMBL/GenBank/DDBJ databases">
        <title>Genomic of Niabella pedocola.</title>
        <authorList>
            <person name="Wu T."/>
        </authorList>
    </citation>
    <scope>NUCLEOTIDE SEQUENCE [LARGE SCALE GENOMIC DNA]</scope>
    <source>
        <strain evidence="2 3">JCM 31011</strain>
    </source>
</reference>
<feature type="transmembrane region" description="Helical" evidence="1">
    <location>
        <begin position="18"/>
        <end position="38"/>
    </location>
</feature>
<keyword evidence="1" id="KW-1133">Transmembrane helix</keyword>
<comment type="caution">
    <text evidence="2">The sequence shown here is derived from an EMBL/GenBank/DDBJ whole genome shotgun (WGS) entry which is preliminary data.</text>
</comment>